<dbReference type="PROSITE" id="PS50835">
    <property type="entry name" value="IG_LIKE"/>
    <property type="match status" value="1"/>
</dbReference>
<dbReference type="Ensembl" id="ENSSHAT00000026500.1">
    <property type="protein sequence ID" value="ENSSHAP00000039950.1"/>
    <property type="gene ID" value="ENSSHAG00000027154.1"/>
</dbReference>
<dbReference type="InterPro" id="IPR007110">
    <property type="entry name" value="Ig-like_dom"/>
</dbReference>
<keyword evidence="2" id="KW-0391">Immunity</keyword>
<dbReference type="PANTHER" id="PTHR23268:SF92">
    <property type="entry name" value="T CELL RECEPTOR BETA VARIABLE 3-1"/>
    <property type="match status" value="1"/>
</dbReference>
<evidence type="ECO:0000256" key="3">
    <source>
        <dbReference type="SAM" id="SignalP"/>
    </source>
</evidence>
<dbReference type="Proteomes" id="UP000007648">
    <property type="component" value="Unassembled WGS sequence"/>
</dbReference>
<keyword evidence="6" id="KW-1185">Reference proteome</keyword>
<dbReference type="Pfam" id="PF07686">
    <property type="entry name" value="V-set"/>
    <property type="match status" value="1"/>
</dbReference>
<reference evidence="5" key="2">
    <citation type="submission" date="2025-08" db="UniProtKB">
        <authorList>
            <consortium name="Ensembl"/>
        </authorList>
    </citation>
    <scope>IDENTIFICATION</scope>
</reference>
<dbReference type="SMART" id="SM00406">
    <property type="entry name" value="IGv"/>
    <property type="match status" value="1"/>
</dbReference>
<dbReference type="AlphaFoldDB" id="A0A7N4PN58"/>
<accession>A0A7N4PN58</accession>
<sequence length="113" mass="13193">MSTRFLSLVIIFLLRTGLMNAGVTQIPRHLVKGKGQEMNLMCKQDLGHDAMFWYQQDVNREIRMMFYFSNQQLITNETASSRFQSGFHKEKFNLKIELLQLEDTGTYFCASSK</sequence>
<feature type="chain" id="PRO_5029552682" description="Ig-like domain-containing protein" evidence="3">
    <location>
        <begin position="22"/>
        <end position="113"/>
    </location>
</feature>
<evidence type="ECO:0000313" key="6">
    <source>
        <dbReference type="Proteomes" id="UP000007648"/>
    </source>
</evidence>
<feature type="signal peptide" evidence="3">
    <location>
        <begin position="1"/>
        <end position="21"/>
    </location>
</feature>
<protein>
    <recommendedName>
        <fullName evidence="4">Ig-like domain-containing protein</fullName>
    </recommendedName>
</protein>
<proteinExistence type="predicted"/>
<feature type="domain" description="Ig-like" evidence="4">
    <location>
        <begin position="21"/>
        <end position="113"/>
    </location>
</feature>
<dbReference type="GO" id="GO:0002376">
    <property type="term" value="P:immune system process"/>
    <property type="evidence" value="ECO:0007669"/>
    <property type="project" value="UniProtKB-KW"/>
</dbReference>
<evidence type="ECO:0000259" key="4">
    <source>
        <dbReference type="PROSITE" id="PS50835"/>
    </source>
</evidence>
<dbReference type="InterPro" id="IPR013106">
    <property type="entry name" value="Ig_V-set"/>
</dbReference>
<name>A0A7N4PN58_SARHA</name>
<dbReference type="InParanoid" id="A0A7N4PN58"/>
<evidence type="ECO:0000256" key="1">
    <source>
        <dbReference type="ARBA" id="ARBA00022729"/>
    </source>
</evidence>
<dbReference type="GO" id="GO:0005886">
    <property type="term" value="C:plasma membrane"/>
    <property type="evidence" value="ECO:0007669"/>
    <property type="project" value="TreeGrafter"/>
</dbReference>
<dbReference type="GO" id="GO:0007166">
    <property type="term" value="P:cell surface receptor signaling pathway"/>
    <property type="evidence" value="ECO:0007669"/>
    <property type="project" value="TreeGrafter"/>
</dbReference>
<dbReference type="SUPFAM" id="SSF48726">
    <property type="entry name" value="Immunoglobulin"/>
    <property type="match status" value="1"/>
</dbReference>
<evidence type="ECO:0000313" key="5">
    <source>
        <dbReference type="Ensembl" id="ENSSHAP00000039950.1"/>
    </source>
</evidence>
<dbReference type="Gene3D" id="2.60.40.10">
    <property type="entry name" value="Immunoglobulins"/>
    <property type="match status" value="1"/>
</dbReference>
<dbReference type="InterPro" id="IPR036179">
    <property type="entry name" value="Ig-like_dom_sf"/>
</dbReference>
<dbReference type="InterPro" id="IPR050413">
    <property type="entry name" value="TCR_beta_variable"/>
</dbReference>
<reference evidence="5" key="3">
    <citation type="submission" date="2025-09" db="UniProtKB">
        <authorList>
            <consortium name="Ensembl"/>
        </authorList>
    </citation>
    <scope>IDENTIFICATION</scope>
</reference>
<dbReference type="PANTHER" id="PTHR23268">
    <property type="entry name" value="T-CELL RECEPTOR BETA CHAIN"/>
    <property type="match status" value="1"/>
</dbReference>
<evidence type="ECO:0000256" key="2">
    <source>
        <dbReference type="ARBA" id="ARBA00022859"/>
    </source>
</evidence>
<dbReference type="InterPro" id="IPR013783">
    <property type="entry name" value="Ig-like_fold"/>
</dbReference>
<dbReference type="GeneTree" id="ENSGT00940000162509"/>
<keyword evidence="1 3" id="KW-0732">Signal</keyword>
<organism evidence="5 6">
    <name type="scientific">Sarcophilus harrisii</name>
    <name type="common">Tasmanian devil</name>
    <name type="synonym">Sarcophilus laniarius</name>
    <dbReference type="NCBI Taxonomy" id="9305"/>
    <lineage>
        <taxon>Eukaryota</taxon>
        <taxon>Metazoa</taxon>
        <taxon>Chordata</taxon>
        <taxon>Craniata</taxon>
        <taxon>Vertebrata</taxon>
        <taxon>Euteleostomi</taxon>
        <taxon>Mammalia</taxon>
        <taxon>Metatheria</taxon>
        <taxon>Dasyuromorphia</taxon>
        <taxon>Dasyuridae</taxon>
        <taxon>Sarcophilus</taxon>
    </lineage>
</organism>
<reference evidence="5 6" key="1">
    <citation type="journal article" date="2011" name="Proc. Natl. Acad. Sci. U.S.A.">
        <title>Genetic diversity and population structure of the endangered marsupial Sarcophilus harrisii (Tasmanian devil).</title>
        <authorList>
            <person name="Miller W."/>
            <person name="Hayes V.M."/>
            <person name="Ratan A."/>
            <person name="Petersen D.C."/>
            <person name="Wittekindt N.E."/>
            <person name="Miller J."/>
            <person name="Walenz B."/>
            <person name="Knight J."/>
            <person name="Qi J."/>
            <person name="Zhao F."/>
            <person name="Wang Q."/>
            <person name="Bedoya-Reina O.C."/>
            <person name="Katiyar N."/>
            <person name="Tomsho L.P."/>
            <person name="Kasson L.M."/>
            <person name="Hardie R.A."/>
            <person name="Woodbridge P."/>
            <person name="Tindall E.A."/>
            <person name="Bertelsen M.F."/>
            <person name="Dixon D."/>
            <person name="Pyecroft S."/>
            <person name="Helgen K.M."/>
            <person name="Lesk A.M."/>
            <person name="Pringle T.H."/>
            <person name="Patterson N."/>
            <person name="Zhang Y."/>
            <person name="Kreiss A."/>
            <person name="Woods G.M."/>
            <person name="Jones M.E."/>
            <person name="Schuster S.C."/>
        </authorList>
    </citation>
    <scope>NUCLEOTIDE SEQUENCE [LARGE SCALE GENOMIC DNA]</scope>
</reference>